<dbReference type="EMBL" id="JAHRVA010000005">
    <property type="protein sequence ID" value="MBV2144218.1"/>
    <property type="molecule type" value="Genomic_DNA"/>
</dbReference>
<dbReference type="Proteomes" id="UP000752297">
    <property type="component" value="Unassembled WGS sequence"/>
</dbReference>
<evidence type="ECO:0000313" key="2">
    <source>
        <dbReference type="EMBL" id="MBV2144218.1"/>
    </source>
</evidence>
<proteinExistence type="predicted"/>
<gene>
    <name evidence="2" type="ORF">KUG47_12010</name>
</gene>
<dbReference type="InterPro" id="IPR049468">
    <property type="entry name" value="Restrct_endonuc-II-like_dom"/>
</dbReference>
<evidence type="ECO:0000313" key="3">
    <source>
        <dbReference type="Proteomes" id="UP000752297"/>
    </source>
</evidence>
<protein>
    <submittedName>
        <fullName evidence="2">DUF559 domain-containing protein</fullName>
    </submittedName>
</protein>
<keyword evidence="3" id="KW-1185">Reference proteome</keyword>
<feature type="domain" description="Restriction endonuclease type II-like" evidence="1">
    <location>
        <begin position="83"/>
        <end position="175"/>
    </location>
</feature>
<dbReference type="Pfam" id="PF18741">
    <property type="entry name" value="MTES_1575"/>
    <property type="match status" value="1"/>
</dbReference>
<dbReference type="RefSeq" id="WP_217678221.1">
    <property type="nucleotide sequence ID" value="NZ_JAHRVA010000005.1"/>
</dbReference>
<reference evidence="2 3" key="1">
    <citation type="submission" date="2021-06" db="EMBL/GenBank/DDBJ databases">
        <title>Falsochrobactrum tianjin sp.nov., a new petroleum-degrading bacteria isolated from oily soils.</title>
        <authorList>
            <person name="Chen G."/>
            <person name="Chen H."/>
            <person name="Tian J."/>
            <person name="Qing J."/>
            <person name="Zhong L."/>
            <person name="Ma W."/>
            <person name="Song Y."/>
            <person name="Cui X."/>
            <person name="Yan B."/>
        </authorList>
    </citation>
    <scope>NUCLEOTIDE SEQUENCE [LARGE SCALE GENOMIC DNA]</scope>
    <source>
        <strain evidence="2 3">TDYN1</strain>
    </source>
</reference>
<sequence>MKKSKLYGFDLLRQQTISSVLEVLDDRDAWVMGDTEIEKLLCAAISARIMYGRTEFSDVLNADEESHAQEYFSNPHYRTYLILQPQVQIGNYRVDFVLSAWTSGYVYSAHKRSTTEPYWRKLVIECDGHEYHERTKEQASKDRSRDRDLTNLGFDVFRFTGSELWRDPWECADQLYYWALRGW</sequence>
<dbReference type="AlphaFoldDB" id="A0A949PN73"/>
<organism evidence="2 3">
    <name type="scientific">Falsochrobactrum tianjinense</name>
    <dbReference type="NCBI Taxonomy" id="2706015"/>
    <lineage>
        <taxon>Bacteria</taxon>
        <taxon>Pseudomonadati</taxon>
        <taxon>Pseudomonadota</taxon>
        <taxon>Alphaproteobacteria</taxon>
        <taxon>Hyphomicrobiales</taxon>
        <taxon>Brucellaceae</taxon>
        <taxon>Falsochrobactrum</taxon>
    </lineage>
</organism>
<evidence type="ECO:0000259" key="1">
    <source>
        <dbReference type="Pfam" id="PF18741"/>
    </source>
</evidence>
<name>A0A949PN73_9HYPH</name>
<accession>A0A949PN73</accession>
<comment type="caution">
    <text evidence="2">The sequence shown here is derived from an EMBL/GenBank/DDBJ whole genome shotgun (WGS) entry which is preliminary data.</text>
</comment>